<dbReference type="InterPro" id="IPR058676">
    <property type="entry name" value="YuzK"/>
</dbReference>
<protein>
    <submittedName>
        <fullName evidence="2">Uncharacterized protein</fullName>
    </submittedName>
</protein>
<evidence type="ECO:0000313" key="2">
    <source>
        <dbReference type="EMBL" id="MCZ0703269.1"/>
    </source>
</evidence>
<accession>A0A9J6RCN1</accession>
<dbReference type="AlphaFoldDB" id="A0A9J6RCN1"/>
<keyword evidence="3" id="KW-1185">Reference proteome</keyword>
<organism evidence="2 3">
    <name type="scientific">Natronobacillus azotifigens</name>
    <dbReference type="NCBI Taxonomy" id="472978"/>
    <lineage>
        <taxon>Bacteria</taxon>
        <taxon>Bacillati</taxon>
        <taxon>Bacillota</taxon>
        <taxon>Bacilli</taxon>
        <taxon>Bacillales</taxon>
        <taxon>Bacillaceae</taxon>
        <taxon>Natronobacillus</taxon>
    </lineage>
</organism>
<evidence type="ECO:0000256" key="1">
    <source>
        <dbReference type="SAM" id="MobiDB-lite"/>
    </source>
</evidence>
<dbReference type="RefSeq" id="WP_268780041.1">
    <property type="nucleotide sequence ID" value="NZ_JAPRAT010000015.1"/>
</dbReference>
<name>A0A9J6RCN1_9BACI</name>
<reference evidence="2" key="1">
    <citation type="submission" date="2022-11" db="EMBL/GenBank/DDBJ databases">
        <title>WGS of Natronobacillus azotifigens 24KS-1, an anaerobic diazotrophic haloalkaliphile from soda-rich habitats.</title>
        <authorList>
            <person name="Sorokin D.Y."/>
            <person name="Merkel A.Y."/>
        </authorList>
    </citation>
    <scope>NUCLEOTIDE SEQUENCE</scope>
    <source>
        <strain evidence="2">24KS-1</strain>
    </source>
</reference>
<feature type="compositionally biased region" description="Basic and acidic residues" evidence="1">
    <location>
        <begin position="39"/>
        <end position="53"/>
    </location>
</feature>
<feature type="region of interest" description="Disordered" evidence="1">
    <location>
        <begin position="39"/>
        <end position="62"/>
    </location>
</feature>
<gene>
    <name evidence="2" type="ORF">OWO01_08590</name>
</gene>
<dbReference type="Pfam" id="PF26149">
    <property type="entry name" value="YuzK"/>
    <property type="match status" value="1"/>
</dbReference>
<comment type="caution">
    <text evidence="2">The sequence shown here is derived from an EMBL/GenBank/DDBJ whole genome shotgun (WGS) entry which is preliminary data.</text>
</comment>
<proteinExistence type="predicted"/>
<dbReference type="Proteomes" id="UP001084197">
    <property type="component" value="Unassembled WGS sequence"/>
</dbReference>
<sequence length="62" mass="7387">MVTSLEIAHTTEMEKAMLQNHGVIFAEYEAKLDKRLQVEQEREKSHQDSKHIVNEMQRQVHR</sequence>
<evidence type="ECO:0000313" key="3">
    <source>
        <dbReference type="Proteomes" id="UP001084197"/>
    </source>
</evidence>
<dbReference type="EMBL" id="JAPRAT010000015">
    <property type="protein sequence ID" value="MCZ0703269.1"/>
    <property type="molecule type" value="Genomic_DNA"/>
</dbReference>